<name>A0ABX6YHS0_9MICO</name>
<evidence type="ECO:0000256" key="2">
    <source>
        <dbReference type="PROSITE-ProRule" id="PRU00335"/>
    </source>
</evidence>
<evidence type="ECO:0000313" key="4">
    <source>
        <dbReference type="EMBL" id="QPZ38364.1"/>
    </source>
</evidence>
<dbReference type="InterPro" id="IPR001647">
    <property type="entry name" value="HTH_TetR"/>
</dbReference>
<organism evidence="4 5">
    <name type="scientific">Paramicrobacterium chengjingii</name>
    <dbReference type="NCBI Taxonomy" id="2769067"/>
    <lineage>
        <taxon>Bacteria</taxon>
        <taxon>Bacillati</taxon>
        <taxon>Actinomycetota</taxon>
        <taxon>Actinomycetes</taxon>
        <taxon>Micrococcales</taxon>
        <taxon>Microbacteriaceae</taxon>
        <taxon>Paramicrobacterium</taxon>
    </lineage>
</organism>
<keyword evidence="1 2" id="KW-0238">DNA-binding</keyword>
<dbReference type="InterPro" id="IPR009057">
    <property type="entry name" value="Homeodomain-like_sf"/>
</dbReference>
<dbReference type="EMBL" id="CP061169">
    <property type="protein sequence ID" value="QPZ38364.1"/>
    <property type="molecule type" value="Genomic_DNA"/>
</dbReference>
<feature type="domain" description="HTH tetR-type" evidence="3">
    <location>
        <begin position="8"/>
        <end position="68"/>
    </location>
</feature>
<dbReference type="Pfam" id="PF00440">
    <property type="entry name" value="TetR_N"/>
    <property type="match status" value="1"/>
</dbReference>
<proteinExistence type="predicted"/>
<accession>A0ABX6YHS0</accession>
<reference evidence="4 5" key="1">
    <citation type="submission" date="2020-12" db="EMBL/GenBank/DDBJ databases">
        <title>Microbacterium sp. HY060.</title>
        <authorList>
            <person name="Zhou J."/>
        </authorList>
    </citation>
    <scope>NUCLEOTIDE SEQUENCE [LARGE SCALE GENOMIC DNA]</scope>
    <source>
        <strain evidence="4 5">HY60</strain>
    </source>
</reference>
<evidence type="ECO:0000256" key="1">
    <source>
        <dbReference type="ARBA" id="ARBA00023125"/>
    </source>
</evidence>
<dbReference type="SUPFAM" id="SSF46689">
    <property type="entry name" value="Homeodomain-like"/>
    <property type="match status" value="1"/>
</dbReference>
<gene>
    <name evidence="4" type="ORF">HCR76_16520</name>
</gene>
<dbReference type="Gene3D" id="1.10.357.10">
    <property type="entry name" value="Tetracycline Repressor, domain 2"/>
    <property type="match status" value="1"/>
</dbReference>
<protein>
    <submittedName>
        <fullName evidence="4">TetR/AcrR family transcriptional regulator</fullName>
    </submittedName>
</protein>
<sequence>MPTGMALLDPREQLFAAAGRVLVRDGPSALTSRAVVAEAGVAKGVLHRHFATFDEFLADYVNAHVERVEAHVNEATDAVGTRTVRGILVDLLVGIFDAETLGAVAIVTSRDAVRARLRDGLPFGIPLLAQATSGIDDYLVREQAADRIAQSADVNALALSLVGTGHLLFAGKLGATPDRGAVDEIVESIIVGALRAT</sequence>
<evidence type="ECO:0000259" key="3">
    <source>
        <dbReference type="PROSITE" id="PS50977"/>
    </source>
</evidence>
<feature type="DNA-binding region" description="H-T-H motif" evidence="2">
    <location>
        <begin position="31"/>
        <end position="50"/>
    </location>
</feature>
<dbReference type="PROSITE" id="PS50977">
    <property type="entry name" value="HTH_TETR_2"/>
    <property type="match status" value="1"/>
</dbReference>
<evidence type="ECO:0000313" key="5">
    <source>
        <dbReference type="Proteomes" id="UP000662814"/>
    </source>
</evidence>
<dbReference type="Proteomes" id="UP000662814">
    <property type="component" value="Chromosome"/>
</dbReference>
<dbReference type="RefSeq" id="WP_166986693.1">
    <property type="nucleotide sequence ID" value="NZ_CP061169.1"/>
</dbReference>
<keyword evidence="5" id="KW-1185">Reference proteome</keyword>